<evidence type="ECO:0000256" key="4">
    <source>
        <dbReference type="ARBA" id="ARBA00022763"/>
    </source>
</evidence>
<comment type="catalytic activity">
    <reaction evidence="6">
        <text>a 6-O-methyl-2'-deoxyguanosine in DNA + L-cysteinyl-[protein] = S-methyl-L-cysteinyl-[protein] + a 2'-deoxyguanosine in DNA</text>
        <dbReference type="Rhea" id="RHEA:24000"/>
        <dbReference type="Rhea" id="RHEA-COMP:10131"/>
        <dbReference type="Rhea" id="RHEA-COMP:10132"/>
        <dbReference type="Rhea" id="RHEA-COMP:11367"/>
        <dbReference type="Rhea" id="RHEA-COMP:11368"/>
        <dbReference type="ChEBI" id="CHEBI:29950"/>
        <dbReference type="ChEBI" id="CHEBI:82612"/>
        <dbReference type="ChEBI" id="CHEBI:85445"/>
        <dbReference type="ChEBI" id="CHEBI:85448"/>
        <dbReference type="EC" id="2.1.1.63"/>
    </reaction>
</comment>
<dbReference type="PANTHER" id="PTHR42942">
    <property type="entry name" value="6-O-METHYLGUANINE DNA METHYLTRANSFERASE"/>
    <property type="match status" value="1"/>
</dbReference>
<keyword evidence="3 8" id="KW-0808">Transferase</keyword>
<dbReference type="EMBL" id="JAATLI010000009">
    <property type="protein sequence ID" value="NJC19130.1"/>
    <property type="molecule type" value="Genomic_DNA"/>
</dbReference>
<evidence type="ECO:0000256" key="1">
    <source>
        <dbReference type="ARBA" id="ARBA00001286"/>
    </source>
</evidence>
<dbReference type="AlphaFoldDB" id="A0A7X5YDT4"/>
<dbReference type="Pfam" id="PF01035">
    <property type="entry name" value="DNA_binding_1"/>
    <property type="match status" value="1"/>
</dbReference>
<dbReference type="GO" id="GO:0032259">
    <property type="term" value="P:methylation"/>
    <property type="evidence" value="ECO:0007669"/>
    <property type="project" value="UniProtKB-KW"/>
</dbReference>
<dbReference type="PROSITE" id="PS00374">
    <property type="entry name" value="MGMT"/>
    <property type="match status" value="1"/>
</dbReference>
<dbReference type="InterPro" id="IPR036388">
    <property type="entry name" value="WH-like_DNA-bd_sf"/>
</dbReference>
<dbReference type="Proteomes" id="UP000576368">
    <property type="component" value="Unassembled WGS sequence"/>
</dbReference>
<dbReference type="Gene3D" id="1.10.10.10">
    <property type="entry name" value="Winged helix-like DNA-binding domain superfamily/Winged helix DNA-binding domain"/>
    <property type="match status" value="1"/>
</dbReference>
<dbReference type="NCBIfam" id="TIGR00589">
    <property type="entry name" value="ogt"/>
    <property type="match status" value="1"/>
</dbReference>
<keyword evidence="4" id="KW-0227">DNA damage</keyword>
<dbReference type="InterPro" id="IPR052520">
    <property type="entry name" value="ATL_DNA_repair"/>
</dbReference>
<evidence type="ECO:0000313" key="8">
    <source>
        <dbReference type="EMBL" id="NJC19130.1"/>
    </source>
</evidence>
<dbReference type="GO" id="GO:0006281">
    <property type="term" value="P:DNA repair"/>
    <property type="evidence" value="ECO:0007669"/>
    <property type="project" value="UniProtKB-KW"/>
</dbReference>
<dbReference type="InterPro" id="IPR001497">
    <property type="entry name" value="MethylDNA_cys_MeTrfase_AS"/>
</dbReference>
<proteinExistence type="predicted"/>
<evidence type="ECO:0000256" key="5">
    <source>
        <dbReference type="ARBA" id="ARBA00023204"/>
    </source>
</evidence>
<dbReference type="InterPro" id="IPR014048">
    <property type="entry name" value="MethylDNA_cys_MeTrfase_DNA-bd"/>
</dbReference>
<organism evidence="8 9">
    <name type="scientific">Butyricimonas paravirosa</name>
    <dbReference type="NCBI Taxonomy" id="1472417"/>
    <lineage>
        <taxon>Bacteria</taxon>
        <taxon>Pseudomonadati</taxon>
        <taxon>Bacteroidota</taxon>
        <taxon>Bacteroidia</taxon>
        <taxon>Bacteroidales</taxon>
        <taxon>Odoribacteraceae</taxon>
        <taxon>Butyricimonas</taxon>
    </lineage>
</organism>
<dbReference type="GO" id="GO:0003908">
    <property type="term" value="F:methylated-DNA-[protein]-cysteine S-methyltransferase activity"/>
    <property type="evidence" value="ECO:0007669"/>
    <property type="project" value="UniProtKB-EC"/>
</dbReference>
<gene>
    <name evidence="8" type="ORF">GGR15_002760</name>
</gene>
<dbReference type="CDD" id="cd06445">
    <property type="entry name" value="ATase"/>
    <property type="match status" value="1"/>
</dbReference>
<comment type="catalytic activity">
    <reaction evidence="1">
        <text>a 4-O-methyl-thymidine in DNA + L-cysteinyl-[protein] = a thymidine in DNA + S-methyl-L-cysteinyl-[protein]</text>
        <dbReference type="Rhea" id="RHEA:53428"/>
        <dbReference type="Rhea" id="RHEA-COMP:10131"/>
        <dbReference type="Rhea" id="RHEA-COMP:10132"/>
        <dbReference type="Rhea" id="RHEA-COMP:13555"/>
        <dbReference type="Rhea" id="RHEA-COMP:13556"/>
        <dbReference type="ChEBI" id="CHEBI:29950"/>
        <dbReference type="ChEBI" id="CHEBI:82612"/>
        <dbReference type="ChEBI" id="CHEBI:137386"/>
        <dbReference type="ChEBI" id="CHEBI:137387"/>
        <dbReference type="EC" id="2.1.1.63"/>
    </reaction>
</comment>
<dbReference type="InterPro" id="IPR036217">
    <property type="entry name" value="MethylDNA_cys_MeTrfase_DNAb"/>
</dbReference>
<feature type="domain" description="Methylated-DNA-[protein]-cysteine S-methyltransferase DNA binding" evidence="7">
    <location>
        <begin position="77"/>
        <end position="154"/>
    </location>
</feature>
<evidence type="ECO:0000256" key="6">
    <source>
        <dbReference type="ARBA" id="ARBA00049348"/>
    </source>
</evidence>
<evidence type="ECO:0000259" key="7">
    <source>
        <dbReference type="Pfam" id="PF01035"/>
    </source>
</evidence>
<sequence>MTLTYSEDNQYLTRELAGIPLFLTFVKKKGPIYTPARSLISHLHALKRNEPARAAVIDKFNTFTLEQELNMDETLREFFNDVYEITRQIPRGKVLTYGRIAALAGRPQHARWVGRAMAQSPDDKTLPCHRVVNSAGQTAPGWTEQRTLLENEGVTFRPNGHVDMKKHLWEILSADEVTS</sequence>
<dbReference type="PANTHER" id="PTHR42942:SF1">
    <property type="entry name" value="ALKYLTRANSFERASE-LIKE PROTEIN 1"/>
    <property type="match status" value="1"/>
</dbReference>
<comment type="caution">
    <text evidence="8">The sequence shown here is derived from an EMBL/GenBank/DDBJ whole genome shotgun (WGS) entry which is preliminary data.</text>
</comment>
<keyword evidence="5" id="KW-0234">DNA repair</keyword>
<evidence type="ECO:0000313" key="9">
    <source>
        <dbReference type="Proteomes" id="UP000576368"/>
    </source>
</evidence>
<name>A0A7X5YDT4_9BACT</name>
<keyword evidence="2 8" id="KW-0489">Methyltransferase</keyword>
<evidence type="ECO:0000256" key="3">
    <source>
        <dbReference type="ARBA" id="ARBA00022679"/>
    </source>
</evidence>
<reference evidence="8 9" key="1">
    <citation type="submission" date="2020-03" db="EMBL/GenBank/DDBJ databases">
        <title>Genomic Encyclopedia of Type Strains, Phase IV (KMG-IV): sequencing the most valuable type-strain genomes for metagenomic binning, comparative biology and taxonomic classification.</title>
        <authorList>
            <person name="Goeker M."/>
        </authorList>
    </citation>
    <scope>NUCLEOTIDE SEQUENCE [LARGE SCALE GENOMIC DNA]</scope>
    <source>
        <strain evidence="8 9">DSM 105722</strain>
    </source>
</reference>
<evidence type="ECO:0000256" key="2">
    <source>
        <dbReference type="ARBA" id="ARBA00022603"/>
    </source>
</evidence>
<protein>
    <submittedName>
        <fullName evidence="8">O-6-methylguanine DNA methyltransferase</fullName>
    </submittedName>
</protein>
<dbReference type="SUPFAM" id="SSF46767">
    <property type="entry name" value="Methylated DNA-protein cysteine methyltransferase, C-terminal domain"/>
    <property type="match status" value="1"/>
</dbReference>
<accession>A0A7X5YDT4</accession>